<keyword evidence="3" id="KW-0812">Transmembrane</keyword>
<dbReference type="RefSeq" id="WP_378278949.1">
    <property type="nucleotide sequence ID" value="NZ_JBHSON010000001.1"/>
</dbReference>
<evidence type="ECO:0000256" key="2">
    <source>
        <dbReference type="SAM" id="MobiDB-lite"/>
    </source>
</evidence>
<gene>
    <name evidence="5" type="ORF">ACFPZN_00560</name>
</gene>
<reference evidence="6" key="1">
    <citation type="journal article" date="2019" name="Int. J. Syst. Evol. Microbiol.">
        <title>The Global Catalogue of Microorganisms (GCM) 10K type strain sequencing project: providing services to taxonomists for standard genome sequencing and annotation.</title>
        <authorList>
            <consortium name="The Broad Institute Genomics Platform"/>
            <consortium name="The Broad Institute Genome Sequencing Center for Infectious Disease"/>
            <person name="Wu L."/>
            <person name="Ma J."/>
        </authorList>
    </citation>
    <scope>NUCLEOTIDE SEQUENCE [LARGE SCALE GENOMIC DNA]</scope>
    <source>
        <strain evidence="6">KCTC 42087</strain>
    </source>
</reference>
<keyword evidence="3" id="KW-0472">Membrane</keyword>
<comment type="caution">
    <text evidence="5">The sequence shown here is derived from an EMBL/GenBank/DDBJ whole genome shotgun (WGS) entry which is preliminary data.</text>
</comment>
<feature type="chain" id="PRO_5046792663" evidence="4">
    <location>
        <begin position="28"/>
        <end position="754"/>
    </location>
</feature>
<feature type="signal peptide" evidence="4">
    <location>
        <begin position="1"/>
        <end position="27"/>
    </location>
</feature>
<evidence type="ECO:0000313" key="5">
    <source>
        <dbReference type="EMBL" id="MFC5744096.1"/>
    </source>
</evidence>
<evidence type="ECO:0000256" key="3">
    <source>
        <dbReference type="SAM" id="Phobius"/>
    </source>
</evidence>
<keyword evidence="1" id="KW-0175">Coiled coil</keyword>
<organism evidence="5 6">
    <name type="scientific">Actinomadura rugatobispora</name>
    <dbReference type="NCBI Taxonomy" id="1994"/>
    <lineage>
        <taxon>Bacteria</taxon>
        <taxon>Bacillati</taxon>
        <taxon>Actinomycetota</taxon>
        <taxon>Actinomycetes</taxon>
        <taxon>Streptosporangiales</taxon>
        <taxon>Thermomonosporaceae</taxon>
        <taxon>Actinomadura</taxon>
    </lineage>
</organism>
<evidence type="ECO:0000256" key="4">
    <source>
        <dbReference type="SAM" id="SignalP"/>
    </source>
</evidence>
<dbReference type="EMBL" id="JBHSON010000001">
    <property type="protein sequence ID" value="MFC5744096.1"/>
    <property type="molecule type" value="Genomic_DNA"/>
</dbReference>
<keyword evidence="3" id="KW-1133">Transmembrane helix</keyword>
<dbReference type="Proteomes" id="UP001596074">
    <property type="component" value="Unassembled WGS sequence"/>
</dbReference>
<evidence type="ECO:0000313" key="6">
    <source>
        <dbReference type="Proteomes" id="UP001596074"/>
    </source>
</evidence>
<protein>
    <submittedName>
        <fullName evidence="5">Uncharacterized protein</fullName>
    </submittedName>
</protein>
<sequence length="754" mass="81905">MRPNRWTRLLAAPAALLLAVTTTPALAAPPAALAPAPGESAEIIGRIDAALRNADFAAAKAELTKLRQLVKDARAEADHGAATSLQNQAEAQARRILDAEVDHALSRRRSGDEATAAEQAKSQAKTALDAAEKAMKEATSERAKNYWAREVEKAREVYRQANREAAEAEKRNNHYWEAVVANWIRPEVVDFNRSYTEPQLDKQRRAAAGDTRNFDSEVDVEAKDFIVEVTAGDGGGKLTQIVGSLDDPKAKQPRPGLLKNRTVNPSGKRVVLFAVKGIKSDQVRQKLQNAGVRIVSTKTELDRAVAEVKKEVKQAKEKKKAQARVNLGLKPGPVCSTGGLGGSGHGGQAMAVVRLKAPCGPSAIDKMLDGKNLGGVDFSTLEMRYMSDGSSGVKYSFSGKPSASGGAQDPETGLGAITTSTADLRTWLVLDPSKFWVNLNPSEPDRIVDEQLGQTNAGRALLEADFAMKRTQGKMIDPKTEFGARYWRELLAISSTACYSSRMWIIPGDVQVREDGDALYIIRADLSVKAKAERVAGMSCTPDPAANTRNEQLEQKMIVPKVIEAVNKDPEYAPLRRAFLARVIAQWIRKRNQEGHRTSFDGLLDTGDLGPAKLQGTWKPRQVFDDYVKSIRSGEFTYEQPSPDGRSILKMTFGGVDFSKLDPARLSAAQMDQRSPRLAQTVQASQNDPTAASDGTIWLGETAEAADNGLLDRTVGTLRSFTTGRNGILIIIAVGLVIVMFGFRLPGRKRQASP</sequence>
<feature type="transmembrane region" description="Helical" evidence="3">
    <location>
        <begin position="727"/>
        <end position="745"/>
    </location>
</feature>
<feature type="coiled-coil region" evidence="1">
    <location>
        <begin position="298"/>
        <end position="325"/>
    </location>
</feature>
<keyword evidence="4" id="KW-0732">Signal</keyword>
<feature type="region of interest" description="Disordered" evidence="2">
    <location>
        <begin position="105"/>
        <end position="135"/>
    </location>
</feature>
<keyword evidence="6" id="KW-1185">Reference proteome</keyword>
<proteinExistence type="predicted"/>
<name>A0ABW0ZQ74_9ACTN</name>
<evidence type="ECO:0000256" key="1">
    <source>
        <dbReference type="SAM" id="Coils"/>
    </source>
</evidence>
<accession>A0ABW0ZQ74</accession>